<evidence type="ECO:0000256" key="1">
    <source>
        <dbReference type="SAM" id="Phobius"/>
    </source>
</evidence>
<dbReference type="RefSeq" id="WP_425548991.1">
    <property type="nucleotide sequence ID" value="NZ_BAABAS010000020.1"/>
</dbReference>
<dbReference type="InterPro" id="IPR021202">
    <property type="entry name" value="Rv3654c-like"/>
</dbReference>
<protein>
    <recommendedName>
        <fullName evidence="2">Putative Flp pilus-assembly TadG-like N-terminal domain-containing protein</fullName>
    </recommendedName>
</protein>
<evidence type="ECO:0000259" key="2">
    <source>
        <dbReference type="Pfam" id="PF13400"/>
    </source>
</evidence>
<feature type="transmembrane region" description="Helical" evidence="1">
    <location>
        <begin position="12"/>
        <end position="35"/>
    </location>
</feature>
<sequence length="133" mass="13202">MRGLGLWRSDRGAGSIWVVAFAAVIWVGGVAAMGVGGVRGARHRADAAADLAALAGAGRAVEGAGSACGKARSIALESGASLVRCQVMGQDVLVTVTVEVGAPMGLGELRVVSRARAGPVVRSGVASRHGSLD</sequence>
<dbReference type="InterPro" id="IPR028087">
    <property type="entry name" value="Tad_N"/>
</dbReference>
<name>A0ABP8CHM2_9ACTN</name>
<dbReference type="EMBL" id="BAABAS010000020">
    <property type="protein sequence ID" value="GAA4239427.1"/>
    <property type="molecule type" value="Genomic_DNA"/>
</dbReference>
<dbReference type="NCBIfam" id="TIGR03816">
    <property type="entry name" value="tadE_like_DECH"/>
    <property type="match status" value="1"/>
</dbReference>
<proteinExistence type="predicted"/>
<evidence type="ECO:0000313" key="3">
    <source>
        <dbReference type="EMBL" id="GAA4239427.1"/>
    </source>
</evidence>
<organism evidence="3 4">
    <name type="scientific">Actinomadura meridiana</name>
    <dbReference type="NCBI Taxonomy" id="559626"/>
    <lineage>
        <taxon>Bacteria</taxon>
        <taxon>Bacillati</taxon>
        <taxon>Actinomycetota</taxon>
        <taxon>Actinomycetes</taxon>
        <taxon>Streptosporangiales</taxon>
        <taxon>Thermomonosporaceae</taxon>
        <taxon>Actinomadura</taxon>
    </lineage>
</organism>
<gene>
    <name evidence="3" type="ORF">GCM10022254_59500</name>
</gene>
<accession>A0ABP8CHM2</accession>
<comment type="caution">
    <text evidence="3">The sequence shown here is derived from an EMBL/GenBank/DDBJ whole genome shotgun (WGS) entry which is preliminary data.</text>
</comment>
<dbReference type="Pfam" id="PF13400">
    <property type="entry name" value="Tad"/>
    <property type="match status" value="1"/>
</dbReference>
<keyword evidence="4" id="KW-1185">Reference proteome</keyword>
<feature type="domain" description="Putative Flp pilus-assembly TadG-like N-terminal" evidence="2">
    <location>
        <begin position="12"/>
        <end position="58"/>
    </location>
</feature>
<dbReference type="Proteomes" id="UP001501710">
    <property type="component" value="Unassembled WGS sequence"/>
</dbReference>
<keyword evidence="1" id="KW-0472">Membrane</keyword>
<keyword evidence="1" id="KW-0812">Transmembrane</keyword>
<reference evidence="4" key="1">
    <citation type="journal article" date="2019" name="Int. J. Syst. Evol. Microbiol.">
        <title>The Global Catalogue of Microorganisms (GCM) 10K type strain sequencing project: providing services to taxonomists for standard genome sequencing and annotation.</title>
        <authorList>
            <consortium name="The Broad Institute Genomics Platform"/>
            <consortium name="The Broad Institute Genome Sequencing Center for Infectious Disease"/>
            <person name="Wu L."/>
            <person name="Ma J."/>
        </authorList>
    </citation>
    <scope>NUCLEOTIDE SEQUENCE [LARGE SCALE GENOMIC DNA]</scope>
    <source>
        <strain evidence="4">JCM 17440</strain>
    </source>
</reference>
<evidence type="ECO:0000313" key="4">
    <source>
        <dbReference type="Proteomes" id="UP001501710"/>
    </source>
</evidence>
<keyword evidence="1" id="KW-1133">Transmembrane helix</keyword>